<reference evidence="2 3" key="1">
    <citation type="submission" date="2016-06" db="EMBL/GenBank/DDBJ databases">
        <title>Complete genome sequence of a saline-alkali tolerant type strain Dietzia timorensis ID05-A0528T.</title>
        <authorList>
            <person name="Wu X."/>
        </authorList>
    </citation>
    <scope>NUCLEOTIDE SEQUENCE [LARGE SCALE GENOMIC DNA]</scope>
    <source>
        <strain evidence="2 3">ID05-A0528</strain>
    </source>
</reference>
<evidence type="ECO:0000313" key="3">
    <source>
        <dbReference type="Proteomes" id="UP000186104"/>
    </source>
</evidence>
<accession>A0A173LQK2</accession>
<organism evidence="2 3">
    <name type="scientific">Dietzia timorensis</name>
    <dbReference type="NCBI Taxonomy" id="499555"/>
    <lineage>
        <taxon>Bacteria</taxon>
        <taxon>Bacillati</taxon>
        <taxon>Actinomycetota</taxon>
        <taxon>Actinomycetes</taxon>
        <taxon>Mycobacteriales</taxon>
        <taxon>Dietziaceae</taxon>
        <taxon>Dietzia</taxon>
    </lineage>
</organism>
<evidence type="ECO:0000313" key="2">
    <source>
        <dbReference type="EMBL" id="ANI92940.1"/>
    </source>
</evidence>
<dbReference type="EMBL" id="CP015961">
    <property type="protein sequence ID" value="ANI92940.1"/>
    <property type="molecule type" value="Genomic_DNA"/>
</dbReference>
<keyword evidence="1" id="KW-1133">Transmembrane helix</keyword>
<feature type="transmembrane region" description="Helical" evidence="1">
    <location>
        <begin position="103"/>
        <end position="124"/>
    </location>
</feature>
<feature type="transmembrane region" description="Helical" evidence="1">
    <location>
        <begin position="70"/>
        <end position="91"/>
    </location>
</feature>
<keyword evidence="3" id="KW-1185">Reference proteome</keyword>
<keyword evidence="1" id="KW-0812">Transmembrane</keyword>
<name>A0A173LQK2_9ACTN</name>
<dbReference type="KEGG" id="dtm:BJL86_2174"/>
<sequence length="142" mass="14968">MSAETQEQTDVVLRRKGTLIVCGVLAAFFGGIVVLGLVTTGEAPVWATALLVAVVLAGAINIAVPRPERAMAFILIPFGAFLILVSGVLWFEEALTDERRYYEFVLGPGIGLAANYVLILMLSYSAQPGEAGGPATTPSQDD</sequence>
<gene>
    <name evidence="2" type="ORF">BJL86_2174</name>
</gene>
<feature type="transmembrane region" description="Helical" evidence="1">
    <location>
        <begin position="45"/>
        <end position="64"/>
    </location>
</feature>
<dbReference type="AlphaFoldDB" id="A0A173LQK2"/>
<evidence type="ECO:0000256" key="1">
    <source>
        <dbReference type="SAM" id="Phobius"/>
    </source>
</evidence>
<proteinExistence type="predicted"/>
<dbReference type="Proteomes" id="UP000186104">
    <property type="component" value="Chromosome"/>
</dbReference>
<dbReference type="RefSeq" id="WP_067476799.1">
    <property type="nucleotide sequence ID" value="NZ_CP015961.1"/>
</dbReference>
<keyword evidence="1" id="KW-0472">Membrane</keyword>
<feature type="transmembrane region" description="Helical" evidence="1">
    <location>
        <begin position="18"/>
        <end position="38"/>
    </location>
</feature>
<protein>
    <submittedName>
        <fullName evidence="2">Uncharacterized protein</fullName>
    </submittedName>
</protein>